<feature type="binding site" evidence="6">
    <location>
        <position position="78"/>
    </location>
    <ligand>
        <name>S-adenosyl-L-methionine</name>
        <dbReference type="ChEBI" id="CHEBI:59789"/>
    </ligand>
</feature>
<keyword evidence="2 6" id="KW-0698">rRNA processing</keyword>
<dbReference type="CDD" id="cd02440">
    <property type="entry name" value="AdoMet_MTases"/>
    <property type="match status" value="1"/>
</dbReference>
<proteinExistence type="inferred from homology"/>
<evidence type="ECO:0000256" key="2">
    <source>
        <dbReference type="ARBA" id="ARBA00022552"/>
    </source>
</evidence>
<dbReference type="GO" id="GO:0070043">
    <property type="term" value="F:rRNA (guanine-N7-)-methyltransferase activity"/>
    <property type="evidence" value="ECO:0007669"/>
    <property type="project" value="UniProtKB-UniRule"/>
</dbReference>
<feature type="binding site" evidence="6">
    <location>
        <position position="83"/>
    </location>
    <ligand>
        <name>S-adenosyl-L-methionine</name>
        <dbReference type="ChEBI" id="CHEBI:59789"/>
    </ligand>
</feature>
<organism evidence="7 8">
    <name type="scientific">Pseudobutyrivibrio ruminis</name>
    <dbReference type="NCBI Taxonomy" id="46206"/>
    <lineage>
        <taxon>Bacteria</taxon>
        <taxon>Bacillati</taxon>
        <taxon>Bacillota</taxon>
        <taxon>Clostridia</taxon>
        <taxon>Lachnospirales</taxon>
        <taxon>Lachnospiraceae</taxon>
        <taxon>Pseudobutyrivibrio</taxon>
    </lineage>
</organism>
<keyword evidence="4 6" id="KW-0808">Transferase</keyword>
<keyword evidence="8" id="KW-1185">Reference proteome</keyword>
<dbReference type="PIRSF" id="PIRSF003078">
    <property type="entry name" value="GidB"/>
    <property type="match status" value="1"/>
</dbReference>
<gene>
    <name evidence="6" type="primary">rsmG</name>
    <name evidence="7" type="ORF">SAMN02910377_01747</name>
</gene>
<evidence type="ECO:0000256" key="1">
    <source>
        <dbReference type="ARBA" id="ARBA00022490"/>
    </source>
</evidence>
<reference evidence="8" key="1">
    <citation type="submission" date="2016-10" db="EMBL/GenBank/DDBJ databases">
        <authorList>
            <person name="Varghese N."/>
            <person name="Submissions S."/>
        </authorList>
    </citation>
    <scope>NUCLEOTIDE SEQUENCE [LARGE SCALE GENOMIC DNA]</scope>
    <source>
        <strain evidence="8">ACV-9</strain>
    </source>
</reference>
<evidence type="ECO:0000256" key="3">
    <source>
        <dbReference type="ARBA" id="ARBA00022603"/>
    </source>
</evidence>
<dbReference type="HAMAP" id="MF_00074">
    <property type="entry name" value="16SrRNA_methyltr_G"/>
    <property type="match status" value="1"/>
</dbReference>
<protein>
    <recommendedName>
        <fullName evidence="6">Ribosomal RNA small subunit methyltransferase G</fullName>
        <ecNumber evidence="6">2.1.1.-</ecNumber>
    </recommendedName>
    <alternativeName>
        <fullName evidence="6">16S rRNA 7-methylguanosine methyltransferase</fullName>
        <shortName evidence="6">16S rRNA m7G methyltransferase</shortName>
    </alternativeName>
</protein>
<dbReference type="InterPro" id="IPR029063">
    <property type="entry name" value="SAM-dependent_MTases_sf"/>
</dbReference>
<dbReference type="SUPFAM" id="SSF53335">
    <property type="entry name" value="S-adenosyl-L-methionine-dependent methyltransferases"/>
    <property type="match status" value="1"/>
</dbReference>
<dbReference type="Pfam" id="PF02527">
    <property type="entry name" value="GidB"/>
    <property type="match status" value="1"/>
</dbReference>
<dbReference type="PANTHER" id="PTHR31760">
    <property type="entry name" value="S-ADENOSYL-L-METHIONINE-DEPENDENT METHYLTRANSFERASES SUPERFAMILY PROTEIN"/>
    <property type="match status" value="1"/>
</dbReference>
<evidence type="ECO:0000256" key="4">
    <source>
        <dbReference type="ARBA" id="ARBA00022679"/>
    </source>
</evidence>
<keyword evidence="5 6" id="KW-0949">S-adenosyl-L-methionine</keyword>
<keyword evidence="1 6" id="KW-0963">Cytoplasm</keyword>
<comment type="function">
    <text evidence="6">Specifically methylates the N7 position of a guanine in 16S rRNA.</text>
</comment>
<accession>A0A1H7JN93</accession>
<comment type="subcellular location">
    <subcellularLocation>
        <location evidence="6">Cytoplasm</location>
    </subcellularLocation>
</comment>
<dbReference type="NCBIfam" id="TIGR00138">
    <property type="entry name" value="rsmG_gidB"/>
    <property type="match status" value="1"/>
</dbReference>
<feature type="binding site" evidence="6">
    <location>
        <position position="148"/>
    </location>
    <ligand>
        <name>S-adenosyl-L-methionine</name>
        <dbReference type="ChEBI" id="CHEBI:59789"/>
    </ligand>
</feature>
<keyword evidence="3 6" id="KW-0489">Methyltransferase</keyword>
<dbReference type="Gene3D" id="3.40.50.150">
    <property type="entry name" value="Vaccinia Virus protein VP39"/>
    <property type="match status" value="1"/>
</dbReference>
<evidence type="ECO:0000313" key="7">
    <source>
        <dbReference type="EMBL" id="SEK76153.1"/>
    </source>
</evidence>
<comment type="similarity">
    <text evidence="6">Belongs to the methyltransferase superfamily. RNA methyltransferase RsmG family.</text>
</comment>
<comment type="caution">
    <text evidence="6">Lacks conserved residue(s) required for the propagation of feature annotation.</text>
</comment>
<dbReference type="AlphaFoldDB" id="A0A1H7JN93"/>
<dbReference type="EC" id="2.1.1.-" evidence="6"/>
<dbReference type="FunFam" id="3.40.50.150:FF:000041">
    <property type="entry name" value="Ribosomal RNA small subunit methyltransferase G"/>
    <property type="match status" value="1"/>
</dbReference>
<dbReference type="EMBL" id="FNZX01000010">
    <property type="protein sequence ID" value="SEK76153.1"/>
    <property type="molecule type" value="Genomic_DNA"/>
</dbReference>
<name>A0A1H7JN93_9FIRM</name>
<dbReference type="InterPro" id="IPR003682">
    <property type="entry name" value="rRNA_ssu_MeTfrase_G"/>
</dbReference>
<evidence type="ECO:0000256" key="5">
    <source>
        <dbReference type="ARBA" id="ARBA00022691"/>
    </source>
</evidence>
<dbReference type="Proteomes" id="UP000182321">
    <property type="component" value="Unassembled WGS sequence"/>
</dbReference>
<dbReference type="PANTHER" id="PTHR31760:SF0">
    <property type="entry name" value="S-ADENOSYL-L-METHIONINE-DEPENDENT METHYLTRANSFERASES SUPERFAMILY PROTEIN"/>
    <property type="match status" value="1"/>
</dbReference>
<dbReference type="GO" id="GO:0005829">
    <property type="term" value="C:cytosol"/>
    <property type="evidence" value="ECO:0007669"/>
    <property type="project" value="TreeGrafter"/>
</dbReference>
<feature type="binding site" evidence="6">
    <location>
        <begin position="129"/>
        <end position="130"/>
    </location>
    <ligand>
        <name>S-adenosyl-L-methionine</name>
        <dbReference type="ChEBI" id="CHEBI:59789"/>
    </ligand>
</feature>
<evidence type="ECO:0000313" key="8">
    <source>
        <dbReference type="Proteomes" id="UP000182321"/>
    </source>
</evidence>
<evidence type="ECO:0000256" key="6">
    <source>
        <dbReference type="HAMAP-Rule" id="MF_00074"/>
    </source>
</evidence>
<dbReference type="RefSeq" id="WP_074791075.1">
    <property type="nucleotide sequence ID" value="NZ_FNZX01000010.1"/>
</dbReference>
<sequence>MSRDYSYLKNTIIDWNLTLDDKQINQLDLFYEMLVEKNKVMNLTAITEFDEVIVKHFADSLSIGKVMPSNINTVCDLGTGAGFPGIPMAIVYPNIQFTLIDSLNKRIKFLQEVVDALGLKNVTLIHARAEEAGRNKLYREHFDLVVSRAVANISTLSEYCLPLVKLNGYFISFKSGDIKEEVSLSENAIQKLGGSMEEPVYFSLPDTDISRSFIIIDKKKSTPKAYPRKAGTPSKEPLK</sequence>